<organism evidence="1 2">
    <name type="scientific">Fasciola gigantica</name>
    <name type="common">Giant liver fluke</name>
    <dbReference type="NCBI Taxonomy" id="46835"/>
    <lineage>
        <taxon>Eukaryota</taxon>
        <taxon>Metazoa</taxon>
        <taxon>Spiralia</taxon>
        <taxon>Lophotrochozoa</taxon>
        <taxon>Platyhelminthes</taxon>
        <taxon>Trematoda</taxon>
        <taxon>Digenea</taxon>
        <taxon>Plagiorchiida</taxon>
        <taxon>Echinostomata</taxon>
        <taxon>Echinostomatoidea</taxon>
        <taxon>Fasciolidae</taxon>
        <taxon>Fasciola</taxon>
    </lineage>
</organism>
<keyword evidence="2" id="KW-1185">Reference proteome</keyword>
<dbReference type="Proteomes" id="UP000316759">
    <property type="component" value="Unassembled WGS sequence"/>
</dbReference>
<reference evidence="1 2" key="1">
    <citation type="submission" date="2019-04" db="EMBL/GenBank/DDBJ databases">
        <title>Annotation for the trematode Fasciola gigantica.</title>
        <authorList>
            <person name="Choi Y.-J."/>
        </authorList>
    </citation>
    <scope>NUCLEOTIDE SEQUENCE [LARGE SCALE GENOMIC DNA]</scope>
    <source>
        <strain evidence="1">Uganda_cow_1</strain>
    </source>
</reference>
<sequence>MCVRVFKCQHLRRACPTEAHILDVSDPRVIGPADAAQRFRILTSKPCQLYSLDLDTVLKQRRNQPISHWSDLQSAEGPIDLWVDSTLDESATYQLDAFVGYFDVQFDEDAPNPSTYSAFLIST</sequence>
<gene>
    <name evidence="1" type="ORF">FGIG_12148</name>
</gene>
<proteinExistence type="predicted"/>
<dbReference type="AlphaFoldDB" id="A0A504YL07"/>
<protein>
    <submittedName>
        <fullName evidence="1">Uncharacterized protein</fullName>
    </submittedName>
</protein>
<dbReference type="EMBL" id="SUNJ01007525">
    <property type="protein sequence ID" value="TPP61914.1"/>
    <property type="molecule type" value="Genomic_DNA"/>
</dbReference>
<dbReference type="Gene3D" id="2.70.160.11">
    <property type="entry name" value="Hnrnp arginine n-methyltransferase1"/>
    <property type="match status" value="1"/>
</dbReference>
<evidence type="ECO:0000313" key="2">
    <source>
        <dbReference type="Proteomes" id="UP000316759"/>
    </source>
</evidence>
<dbReference type="STRING" id="46835.A0A504YL07"/>
<evidence type="ECO:0000313" key="1">
    <source>
        <dbReference type="EMBL" id="TPP61914.1"/>
    </source>
</evidence>
<comment type="caution">
    <text evidence="1">The sequence shown here is derived from an EMBL/GenBank/DDBJ whole genome shotgun (WGS) entry which is preliminary data.</text>
</comment>
<accession>A0A504YL07</accession>
<name>A0A504YL07_FASGI</name>